<dbReference type="Proteomes" id="UP001630127">
    <property type="component" value="Unassembled WGS sequence"/>
</dbReference>
<reference evidence="1 2" key="1">
    <citation type="submission" date="2024-11" db="EMBL/GenBank/DDBJ databases">
        <title>A near-complete genome assembly of Cinchona calisaya.</title>
        <authorList>
            <person name="Lian D.C."/>
            <person name="Zhao X.W."/>
            <person name="Wei L."/>
        </authorList>
    </citation>
    <scope>NUCLEOTIDE SEQUENCE [LARGE SCALE GENOMIC DNA]</scope>
    <source>
        <tissue evidence="1">Nenye</tissue>
    </source>
</reference>
<dbReference type="AlphaFoldDB" id="A0ABD3A7Q3"/>
<protein>
    <submittedName>
        <fullName evidence="1">Uncharacterized protein</fullName>
    </submittedName>
</protein>
<gene>
    <name evidence="1" type="ORF">ACH5RR_011869</name>
</gene>
<accession>A0ABD3A7Q3</accession>
<organism evidence="1 2">
    <name type="scientific">Cinchona calisaya</name>
    <dbReference type="NCBI Taxonomy" id="153742"/>
    <lineage>
        <taxon>Eukaryota</taxon>
        <taxon>Viridiplantae</taxon>
        <taxon>Streptophyta</taxon>
        <taxon>Embryophyta</taxon>
        <taxon>Tracheophyta</taxon>
        <taxon>Spermatophyta</taxon>
        <taxon>Magnoliopsida</taxon>
        <taxon>eudicotyledons</taxon>
        <taxon>Gunneridae</taxon>
        <taxon>Pentapetalae</taxon>
        <taxon>asterids</taxon>
        <taxon>lamiids</taxon>
        <taxon>Gentianales</taxon>
        <taxon>Rubiaceae</taxon>
        <taxon>Cinchonoideae</taxon>
        <taxon>Cinchoneae</taxon>
        <taxon>Cinchona</taxon>
    </lineage>
</organism>
<proteinExistence type="predicted"/>
<keyword evidence="2" id="KW-1185">Reference proteome</keyword>
<sequence length="118" mass="12810">MVIREGASLYCHVVGATETTQPLKMPLQSLTTAAPNFTATTNQYHAVAPTVPLSVALHLIVDDVAIHFWGRIEGVTSDSVKCDKLDSLMDYAPTIPDELVPHYLAKSAFRCPDVGLIM</sequence>
<evidence type="ECO:0000313" key="1">
    <source>
        <dbReference type="EMBL" id="KAL3527213.1"/>
    </source>
</evidence>
<name>A0ABD3A7Q3_9GENT</name>
<dbReference type="EMBL" id="JBJUIK010000005">
    <property type="protein sequence ID" value="KAL3527213.1"/>
    <property type="molecule type" value="Genomic_DNA"/>
</dbReference>
<comment type="caution">
    <text evidence="1">The sequence shown here is derived from an EMBL/GenBank/DDBJ whole genome shotgun (WGS) entry which is preliminary data.</text>
</comment>
<evidence type="ECO:0000313" key="2">
    <source>
        <dbReference type="Proteomes" id="UP001630127"/>
    </source>
</evidence>